<dbReference type="SUPFAM" id="SSF111369">
    <property type="entry name" value="HlyD-like secretion proteins"/>
    <property type="match status" value="1"/>
</dbReference>
<protein>
    <submittedName>
        <fullName evidence="2">Uncharacterized protein</fullName>
    </submittedName>
</protein>
<dbReference type="AlphaFoldDB" id="A0A0H4WT05"/>
<dbReference type="PANTHER" id="PTHR30386">
    <property type="entry name" value="MEMBRANE FUSION SUBUNIT OF EMRAB-TOLC MULTIDRUG EFFLUX PUMP"/>
    <property type="match status" value="1"/>
</dbReference>
<feature type="transmembrane region" description="Helical" evidence="1">
    <location>
        <begin position="36"/>
        <end position="58"/>
    </location>
</feature>
<dbReference type="eggNOG" id="COG0845">
    <property type="taxonomic scope" value="Bacteria"/>
</dbReference>
<dbReference type="STRING" id="1297742.A176_002851"/>
<organism evidence="2 3">
    <name type="scientific">Pseudomyxococcus hansupus</name>
    <dbReference type="NCBI Taxonomy" id="1297742"/>
    <lineage>
        <taxon>Bacteria</taxon>
        <taxon>Pseudomonadati</taxon>
        <taxon>Myxococcota</taxon>
        <taxon>Myxococcia</taxon>
        <taxon>Myxococcales</taxon>
        <taxon>Cystobacterineae</taxon>
        <taxon>Myxococcaceae</taxon>
        <taxon>Pseudomyxococcus</taxon>
    </lineage>
</organism>
<dbReference type="EMBL" id="CP012109">
    <property type="protein sequence ID" value="AKQ65939.1"/>
    <property type="molecule type" value="Genomic_DNA"/>
</dbReference>
<name>A0A0H4WT05_9BACT</name>
<evidence type="ECO:0000313" key="3">
    <source>
        <dbReference type="Proteomes" id="UP000009026"/>
    </source>
</evidence>
<evidence type="ECO:0000313" key="2">
    <source>
        <dbReference type="EMBL" id="AKQ65939.1"/>
    </source>
</evidence>
<keyword evidence="1" id="KW-1133">Transmembrane helix</keyword>
<evidence type="ECO:0000256" key="1">
    <source>
        <dbReference type="SAM" id="Phobius"/>
    </source>
</evidence>
<dbReference type="OrthoDB" id="5522338at2"/>
<sequence length="314" mass="34879">MEGKPSIFRKEAIDHYQRAVRVEGELLELSPEWTRWGYVMLVALVVLALFYSIVGTLFEYASGPALVRVEGRTDLTAPSAGVVSAVLVHPGQRVEEGQALVTFDANEERTALSRIQQEFDLQLVRYLRNPSDTAARQALTSLRAERESASARLELRSIRAPFTGVVGDVRIQPSQYLTPGALVMSMMADEAPAYLLAFLPGRYRPFLHPGMSLRAELDGFQYDYHELLIDSVGDQIIGPGEFKRFLGPDLSDTLELTGPIVLVRARLPSSSFVHGGRQFAYFDGMPARVEARVRSESILMTLIPGLRGLVLDER</sequence>
<dbReference type="RefSeq" id="WP_002636501.1">
    <property type="nucleotide sequence ID" value="NZ_CP012109.1"/>
</dbReference>
<gene>
    <name evidence="2" type="ORF">A176_002851</name>
</gene>
<dbReference type="Gene3D" id="2.40.50.100">
    <property type="match status" value="2"/>
</dbReference>
<keyword evidence="1" id="KW-0812">Transmembrane</keyword>
<keyword evidence="3" id="KW-1185">Reference proteome</keyword>
<proteinExistence type="predicted"/>
<keyword evidence="1" id="KW-0472">Membrane</keyword>
<dbReference type="Gene3D" id="1.10.287.470">
    <property type="entry name" value="Helix hairpin bin"/>
    <property type="match status" value="1"/>
</dbReference>
<reference evidence="2 3" key="1">
    <citation type="journal article" date="2016" name="PLoS ONE">
        <title>Complete Genome Sequence and Comparative Genomics of a Novel Myxobacterium Myxococcus hansupus.</title>
        <authorList>
            <person name="Sharma G."/>
            <person name="Narwani T."/>
            <person name="Subramanian S."/>
        </authorList>
    </citation>
    <scope>NUCLEOTIDE SEQUENCE [LARGE SCALE GENOMIC DNA]</scope>
    <source>
        <strain evidence="3">mixupus</strain>
    </source>
</reference>
<dbReference type="KEGG" id="mym:A176_002851"/>
<accession>A0A0H4WT05</accession>
<dbReference type="InterPro" id="IPR050739">
    <property type="entry name" value="MFP"/>
</dbReference>
<dbReference type="PATRIC" id="fig|1297742.4.peg.2879"/>
<dbReference type="Proteomes" id="UP000009026">
    <property type="component" value="Chromosome"/>
</dbReference>